<evidence type="ECO:0000256" key="8">
    <source>
        <dbReference type="ARBA" id="ARBA00022603"/>
    </source>
</evidence>
<sequence length="239" mass="27093">MRIDIVTLFPEMFGPVLEESIVGKARKKGYLQICCHQLRDFSSDPRRRVDDTVFGGGKGMLLAAEPFARCIDELSEHLGKRPHIITMSPRGKVLTQEHARELSRKEGLVILCGHYEGIDERLLQEYGAEEVSIGDYVLTGGELPAMILADAVSRMLPGVLSEEACFTEESHFSGLLEYPQYTRPEVWRGRAVPQVLLSGHHENIRKWRRRESLRVTGKNRPDLLSAFPLNAEDRKLLQE</sequence>
<dbReference type="RefSeq" id="WP_066866796.1">
    <property type="nucleotide sequence ID" value="NZ_CABKVV010000014.1"/>
</dbReference>
<feature type="binding site" evidence="15">
    <location>
        <begin position="133"/>
        <end position="138"/>
    </location>
    <ligand>
        <name>S-adenosyl-L-methionine</name>
        <dbReference type="ChEBI" id="CHEBI:59789"/>
    </ligand>
</feature>
<dbReference type="PANTHER" id="PTHR46417:SF1">
    <property type="entry name" value="TRNA (GUANINE-N(1)-)-METHYLTRANSFERASE"/>
    <property type="match status" value="1"/>
</dbReference>
<reference evidence="18 19" key="1">
    <citation type="submission" date="2022-06" db="EMBL/GenBank/DDBJ databases">
        <title>Isolation of gut microbiota from human fecal samples.</title>
        <authorList>
            <person name="Pamer E.G."/>
            <person name="Barat B."/>
            <person name="Waligurski E."/>
            <person name="Medina S."/>
            <person name="Paddock L."/>
            <person name="Mostad J."/>
        </authorList>
    </citation>
    <scope>NUCLEOTIDE SEQUENCE [LARGE SCALE GENOMIC DNA]</scope>
    <source>
        <strain evidence="18 19">DFI.9.73</strain>
    </source>
</reference>
<evidence type="ECO:0000256" key="15">
    <source>
        <dbReference type="HAMAP-Rule" id="MF_00605"/>
    </source>
</evidence>
<evidence type="ECO:0000256" key="2">
    <source>
        <dbReference type="ARBA" id="ARBA00004496"/>
    </source>
</evidence>
<keyword evidence="8 15" id="KW-0489">Methyltransferase</keyword>
<dbReference type="PIRSF" id="PIRSF000386">
    <property type="entry name" value="tRNA_mtase"/>
    <property type="match status" value="1"/>
</dbReference>
<organism evidence="18 19">
    <name type="scientific">Neglectibacter timonensis</name>
    <dbReference type="NCBI Taxonomy" id="1776382"/>
    <lineage>
        <taxon>Bacteria</taxon>
        <taxon>Bacillati</taxon>
        <taxon>Bacillota</taxon>
        <taxon>Clostridia</taxon>
        <taxon>Eubacteriales</taxon>
        <taxon>Oscillospiraceae</taxon>
        <taxon>Neglectibacter</taxon>
    </lineage>
</organism>
<evidence type="ECO:0000256" key="9">
    <source>
        <dbReference type="ARBA" id="ARBA00022679"/>
    </source>
</evidence>
<feature type="domain" description="tRNA methyltransferase TRMD/TRM10-type" evidence="17">
    <location>
        <begin position="1"/>
        <end position="225"/>
    </location>
</feature>
<keyword evidence="11 15" id="KW-0819">tRNA processing</keyword>
<evidence type="ECO:0000256" key="10">
    <source>
        <dbReference type="ARBA" id="ARBA00022691"/>
    </source>
</evidence>
<gene>
    <name evidence="15 18" type="primary">trmD</name>
    <name evidence="18" type="ORF">NE695_08300</name>
</gene>
<comment type="caution">
    <text evidence="18">The sequence shown here is derived from an EMBL/GenBank/DDBJ whole genome shotgun (WGS) entry which is preliminary data.</text>
</comment>
<dbReference type="EMBL" id="JANFZH010000016">
    <property type="protein sequence ID" value="MCQ4839915.1"/>
    <property type="molecule type" value="Genomic_DNA"/>
</dbReference>
<comment type="subunit">
    <text evidence="4 15 16">Homodimer.</text>
</comment>
<dbReference type="EC" id="2.1.1.228" evidence="5 15"/>
<evidence type="ECO:0000256" key="14">
    <source>
        <dbReference type="ARBA" id="ARBA00047783"/>
    </source>
</evidence>
<comment type="subcellular location">
    <subcellularLocation>
        <location evidence="2 15 16">Cytoplasm</location>
    </subcellularLocation>
</comment>
<dbReference type="GeneID" id="90533577"/>
<dbReference type="Pfam" id="PF01746">
    <property type="entry name" value="tRNA_m1G_MT"/>
    <property type="match status" value="1"/>
</dbReference>
<keyword evidence="7 15" id="KW-0963">Cytoplasm</keyword>
<keyword evidence="10 15" id="KW-0949">S-adenosyl-L-methionine</keyword>
<dbReference type="GO" id="GO:0052906">
    <property type="term" value="F:tRNA (guanine(37)-N1)-methyltransferase activity"/>
    <property type="evidence" value="ECO:0007669"/>
    <property type="project" value="UniProtKB-EC"/>
</dbReference>
<evidence type="ECO:0000259" key="17">
    <source>
        <dbReference type="Pfam" id="PF01746"/>
    </source>
</evidence>
<dbReference type="CDD" id="cd18080">
    <property type="entry name" value="TrmD-like"/>
    <property type="match status" value="1"/>
</dbReference>
<dbReference type="Gene3D" id="1.10.1270.20">
    <property type="entry name" value="tRNA(m1g37)methyltransferase, domain 2"/>
    <property type="match status" value="1"/>
</dbReference>
<evidence type="ECO:0000313" key="19">
    <source>
        <dbReference type="Proteomes" id="UP001524473"/>
    </source>
</evidence>
<dbReference type="InterPro" id="IPR016009">
    <property type="entry name" value="tRNA_MeTrfase_TRMD/TRM10"/>
</dbReference>
<proteinExistence type="inferred from homology"/>
<evidence type="ECO:0000256" key="3">
    <source>
        <dbReference type="ARBA" id="ARBA00007630"/>
    </source>
</evidence>
<dbReference type="InterPro" id="IPR029026">
    <property type="entry name" value="tRNA_m1G_MTases_N"/>
</dbReference>
<accession>A0ABT1RZ98</accession>
<dbReference type="PANTHER" id="PTHR46417">
    <property type="entry name" value="TRNA (GUANINE-N(1)-)-METHYLTRANSFERASE"/>
    <property type="match status" value="1"/>
</dbReference>
<feature type="binding site" evidence="15">
    <location>
        <position position="113"/>
    </location>
    <ligand>
        <name>S-adenosyl-L-methionine</name>
        <dbReference type="ChEBI" id="CHEBI:59789"/>
    </ligand>
</feature>
<comment type="catalytic activity">
    <reaction evidence="14 15 16">
        <text>guanosine(37) in tRNA + S-adenosyl-L-methionine = N(1)-methylguanosine(37) in tRNA + S-adenosyl-L-homocysteine + H(+)</text>
        <dbReference type="Rhea" id="RHEA:36899"/>
        <dbReference type="Rhea" id="RHEA-COMP:10145"/>
        <dbReference type="Rhea" id="RHEA-COMP:10147"/>
        <dbReference type="ChEBI" id="CHEBI:15378"/>
        <dbReference type="ChEBI" id="CHEBI:57856"/>
        <dbReference type="ChEBI" id="CHEBI:59789"/>
        <dbReference type="ChEBI" id="CHEBI:73542"/>
        <dbReference type="ChEBI" id="CHEBI:74269"/>
        <dbReference type="EC" id="2.1.1.228"/>
    </reaction>
</comment>
<evidence type="ECO:0000256" key="1">
    <source>
        <dbReference type="ARBA" id="ARBA00002634"/>
    </source>
</evidence>
<dbReference type="InterPro" id="IPR002649">
    <property type="entry name" value="tRNA_m1G_MeTrfase_TrmD"/>
</dbReference>
<evidence type="ECO:0000256" key="12">
    <source>
        <dbReference type="ARBA" id="ARBA00029736"/>
    </source>
</evidence>
<evidence type="ECO:0000256" key="4">
    <source>
        <dbReference type="ARBA" id="ARBA00011738"/>
    </source>
</evidence>
<evidence type="ECO:0000313" key="18">
    <source>
        <dbReference type="EMBL" id="MCQ4839915.1"/>
    </source>
</evidence>
<dbReference type="InterPro" id="IPR023148">
    <property type="entry name" value="tRNA_m1G_MeTrfase_C_sf"/>
</dbReference>
<keyword evidence="19" id="KW-1185">Reference proteome</keyword>
<comment type="similarity">
    <text evidence="3 15 16">Belongs to the RNA methyltransferase TrmD family.</text>
</comment>
<keyword evidence="9 15" id="KW-0808">Transferase</keyword>
<dbReference type="InterPro" id="IPR029028">
    <property type="entry name" value="Alpha/beta_knot_MTases"/>
</dbReference>
<comment type="function">
    <text evidence="1 15 16">Specifically methylates guanosine-37 in various tRNAs.</text>
</comment>
<evidence type="ECO:0000256" key="5">
    <source>
        <dbReference type="ARBA" id="ARBA00012807"/>
    </source>
</evidence>
<dbReference type="NCBIfam" id="NF000648">
    <property type="entry name" value="PRK00026.1"/>
    <property type="match status" value="1"/>
</dbReference>
<dbReference type="SUPFAM" id="SSF75217">
    <property type="entry name" value="alpha/beta knot"/>
    <property type="match status" value="1"/>
</dbReference>
<evidence type="ECO:0000256" key="7">
    <source>
        <dbReference type="ARBA" id="ARBA00022490"/>
    </source>
</evidence>
<dbReference type="HAMAP" id="MF_00605">
    <property type="entry name" value="TrmD"/>
    <property type="match status" value="1"/>
</dbReference>
<dbReference type="Gene3D" id="3.40.1280.10">
    <property type="match status" value="1"/>
</dbReference>
<dbReference type="Proteomes" id="UP001524473">
    <property type="component" value="Unassembled WGS sequence"/>
</dbReference>
<evidence type="ECO:0000256" key="6">
    <source>
        <dbReference type="ARBA" id="ARBA00014679"/>
    </source>
</evidence>
<evidence type="ECO:0000256" key="11">
    <source>
        <dbReference type="ARBA" id="ARBA00022694"/>
    </source>
</evidence>
<name>A0ABT1RZ98_9FIRM</name>
<dbReference type="NCBIfam" id="TIGR00088">
    <property type="entry name" value="trmD"/>
    <property type="match status" value="1"/>
</dbReference>
<protein>
    <recommendedName>
        <fullName evidence="6 15">tRNA (guanine-N(1)-)-methyltransferase</fullName>
        <ecNumber evidence="5 15">2.1.1.228</ecNumber>
    </recommendedName>
    <alternativeName>
        <fullName evidence="12 15">M1G-methyltransferase</fullName>
    </alternativeName>
    <alternativeName>
        <fullName evidence="13 15">tRNA [GM37] methyltransferase</fullName>
    </alternativeName>
</protein>
<evidence type="ECO:0000256" key="13">
    <source>
        <dbReference type="ARBA" id="ARBA00033392"/>
    </source>
</evidence>
<evidence type="ECO:0000256" key="16">
    <source>
        <dbReference type="RuleBase" id="RU003464"/>
    </source>
</evidence>
<dbReference type="GO" id="GO:0032259">
    <property type="term" value="P:methylation"/>
    <property type="evidence" value="ECO:0007669"/>
    <property type="project" value="UniProtKB-KW"/>
</dbReference>